<keyword evidence="9" id="KW-1015">Disulfide bond</keyword>
<evidence type="ECO:0000256" key="7">
    <source>
        <dbReference type="ARBA" id="ARBA00023002"/>
    </source>
</evidence>
<dbReference type="RefSeq" id="WP_309804321.1">
    <property type="nucleotide sequence ID" value="NZ_JAVDRD010000001.1"/>
</dbReference>
<dbReference type="GO" id="GO:0016491">
    <property type="term" value="F:oxidoreductase activity"/>
    <property type="evidence" value="ECO:0007669"/>
    <property type="project" value="UniProtKB-KW"/>
</dbReference>
<organism evidence="13 14">
    <name type="scientific">Novosphingobium capsulatum</name>
    <dbReference type="NCBI Taxonomy" id="13688"/>
    <lineage>
        <taxon>Bacteria</taxon>
        <taxon>Pseudomonadati</taxon>
        <taxon>Pseudomonadota</taxon>
        <taxon>Alphaproteobacteria</taxon>
        <taxon>Sphingomonadales</taxon>
        <taxon>Sphingomonadaceae</taxon>
        <taxon>Novosphingobium</taxon>
    </lineage>
</organism>
<evidence type="ECO:0000256" key="8">
    <source>
        <dbReference type="ARBA" id="ARBA00023027"/>
    </source>
</evidence>
<proteinExistence type="inferred from homology"/>
<evidence type="ECO:0000256" key="3">
    <source>
        <dbReference type="ARBA" id="ARBA00011738"/>
    </source>
</evidence>
<dbReference type="PANTHER" id="PTHR48105">
    <property type="entry name" value="THIOREDOXIN REDUCTASE 1-RELATED-RELATED"/>
    <property type="match status" value="1"/>
</dbReference>
<comment type="caution">
    <text evidence="13">The sequence shown here is derived from an EMBL/GenBank/DDBJ whole genome shotgun (WGS) entry which is preliminary data.</text>
</comment>
<evidence type="ECO:0000256" key="10">
    <source>
        <dbReference type="ARBA" id="ARBA00023284"/>
    </source>
</evidence>
<protein>
    <recommendedName>
        <fullName evidence="4">Thioredoxin reductase</fullName>
    </recommendedName>
</protein>
<evidence type="ECO:0000259" key="11">
    <source>
        <dbReference type="Pfam" id="PF07992"/>
    </source>
</evidence>
<evidence type="ECO:0000256" key="1">
    <source>
        <dbReference type="ARBA" id="ARBA00001974"/>
    </source>
</evidence>
<keyword evidence="10" id="KW-0676">Redox-active center</keyword>
<evidence type="ECO:0000256" key="6">
    <source>
        <dbReference type="ARBA" id="ARBA00022827"/>
    </source>
</evidence>
<dbReference type="InterPro" id="IPR044141">
    <property type="entry name" value="AhpF_NTD_C"/>
</dbReference>
<dbReference type="InterPro" id="IPR012081">
    <property type="entry name" value="Alkyl_hydroperoxide_Rdtase_suF"/>
</dbReference>
<evidence type="ECO:0000256" key="5">
    <source>
        <dbReference type="ARBA" id="ARBA00022630"/>
    </source>
</evidence>
<reference evidence="13 14" key="1">
    <citation type="submission" date="2023-07" db="EMBL/GenBank/DDBJ databases">
        <title>Sorghum-associated microbial communities from plants grown in Nebraska, USA.</title>
        <authorList>
            <person name="Schachtman D."/>
        </authorList>
    </citation>
    <scope>NUCLEOTIDE SEQUENCE [LARGE SCALE GENOMIC DNA]</scope>
    <source>
        <strain evidence="13 14">DS1027</strain>
    </source>
</reference>
<dbReference type="InterPro" id="IPR008255">
    <property type="entry name" value="Pyr_nucl-diS_OxRdtase_2_AS"/>
</dbReference>
<dbReference type="PRINTS" id="PR00368">
    <property type="entry name" value="FADPNR"/>
</dbReference>
<dbReference type="CDD" id="cd03026">
    <property type="entry name" value="AhpF_NTD_C"/>
    <property type="match status" value="1"/>
</dbReference>
<evidence type="ECO:0000259" key="12">
    <source>
        <dbReference type="Pfam" id="PF13192"/>
    </source>
</evidence>
<dbReference type="PROSITE" id="PS51354">
    <property type="entry name" value="GLUTAREDOXIN_2"/>
    <property type="match status" value="1"/>
</dbReference>
<dbReference type="PIRSF" id="PIRSF000238">
    <property type="entry name" value="AhpF"/>
    <property type="match status" value="1"/>
</dbReference>
<keyword evidence="7 13" id="KW-0560">Oxidoreductase</keyword>
<dbReference type="EMBL" id="JAVDRD010000001">
    <property type="protein sequence ID" value="MDR6509687.1"/>
    <property type="molecule type" value="Genomic_DNA"/>
</dbReference>
<keyword evidence="14" id="KW-1185">Reference proteome</keyword>
<evidence type="ECO:0000313" key="14">
    <source>
        <dbReference type="Proteomes" id="UP001184150"/>
    </source>
</evidence>
<dbReference type="NCBIfam" id="TIGR03140">
    <property type="entry name" value="AhpF"/>
    <property type="match status" value="1"/>
</dbReference>
<feature type="domain" description="FAD/NAD(P)-binding" evidence="11">
    <location>
        <begin position="214"/>
        <end position="504"/>
    </location>
</feature>
<dbReference type="InterPro" id="IPR050097">
    <property type="entry name" value="Ferredoxin-NADP_redctase_2"/>
</dbReference>
<feature type="domain" description="Thioredoxin-like fold" evidence="12">
    <location>
        <begin position="126"/>
        <end position="193"/>
    </location>
</feature>
<dbReference type="Gene3D" id="3.50.50.60">
    <property type="entry name" value="FAD/NAD(P)-binding domain"/>
    <property type="match status" value="2"/>
</dbReference>
<dbReference type="Proteomes" id="UP001184150">
    <property type="component" value="Unassembled WGS sequence"/>
</dbReference>
<dbReference type="InterPro" id="IPR023753">
    <property type="entry name" value="FAD/NAD-binding_dom"/>
</dbReference>
<evidence type="ECO:0000313" key="13">
    <source>
        <dbReference type="EMBL" id="MDR6509687.1"/>
    </source>
</evidence>
<dbReference type="PRINTS" id="PR00469">
    <property type="entry name" value="PNDRDTASEII"/>
</dbReference>
<evidence type="ECO:0000256" key="9">
    <source>
        <dbReference type="ARBA" id="ARBA00023157"/>
    </source>
</evidence>
<dbReference type="InterPro" id="IPR036188">
    <property type="entry name" value="FAD/NAD-bd_sf"/>
</dbReference>
<keyword evidence="6" id="KW-0274">FAD</keyword>
<accession>A0ABU1MI13</accession>
<comment type="subunit">
    <text evidence="3">Homodimer.</text>
</comment>
<dbReference type="Pfam" id="PF13192">
    <property type="entry name" value="Thioredoxin_3"/>
    <property type="match status" value="1"/>
</dbReference>
<dbReference type="PROSITE" id="PS00573">
    <property type="entry name" value="PYRIDINE_REDOX_2"/>
    <property type="match status" value="1"/>
</dbReference>
<dbReference type="CDD" id="cd02974">
    <property type="entry name" value="AhpF_NTD_N"/>
    <property type="match status" value="1"/>
</dbReference>
<dbReference type="SUPFAM" id="SSF51905">
    <property type="entry name" value="FAD/NAD(P)-binding domain"/>
    <property type="match status" value="1"/>
</dbReference>
<dbReference type="Gene3D" id="3.40.30.80">
    <property type="match status" value="1"/>
</dbReference>
<gene>
    <name evidence="13" type="ORF">J2792_000527</name>
</gene>
<name>A0ABU1MI13_9SPHN</name>
<dbReference type="InterPro" id="IPR036249">
    <property type="entry name" value="Thioredoxin-like_sf"/>
</dbReference>
<evidence type="ECO:0000256" key="2">
    <source>
        <dbReference type="ARBA" id="ARBA00009333"/>
    </source>
</evidence>
<comment type="similarity">
    <text evidence="2">Belongs to the class-II pyridine nucleotide-disulfide oxidoreductase family.</text>
</comment>
<keyword evidence="5" id="KW-0285">Flavoprotein</keyword>
<evidence type="ECO:0000256" key="4">
    <source>
        <dbReference type="ARBA" id="ARBA00018719"/>
    </source>
</evidence>
<dbReference type="InterPro" id="IPR044142">
    <property type="entry name" value="AhpF_NTD_N"/>
</dbReference>
<keyword evidence="8" id="KW-0520">NAD</keyword>
<sequence length="518" mass="55071">MPILDAPTTAQLKGLLGNLRRPIELVASLDDSTKSADTRSLVEEIAALSDKVSVRLDGQDARRPSFAIRADEGRAQAVFAGLPLGHEFTSLILALLHVGGHPPKEDAELLDAVRNLDGPLHFETFFSLSCQNCPDVVQALNIMAALNPDITHVAIDGALFQDEVERRKVMAVPTVYLNGEQFGQGRMDLAQIVAKLDTGSVARAAEKIAAKDPFDVLVVGGGPAGAAAAIYAARKGIRTGVVAERFGGQVLDTMGIENFISVPHTEGPKLVAQLEQHVKDYEVDVMNVQAAVKLKPANGDGLHHIELASGASVKAKTVILSTGARWRQMGVPGEDEYRNKGVAYCPHCDGPLFKGKRTAVIGGGNSGVEAAIDLAGIVRHVTLIEFDSQLRADAVLQAKLRSLPNVTIITSAMTTQVLGDGHKVTALVYKNRETGEEHTVELEGIFVQIGLVPNTEWLGGSIAMTNRGEIEVDAHNATSLDGVFAAGDCTTVPFKQIVIAMGEGAKASLAAFDYLIRH</sequence>
<dbReference type="InterPro" id="IPR012336">
    <property type="entry name" value="Thioredoxin-like_fold"/>
</dbReference>
<comment type="cofactor">
    <cofactor evidence="1">
        <name>FAD</name>
        <dbReference type="ChEBI" id="CHEBI:57692"/>
    </cofactor>
</comment>
<dbReference type="Pfam" id="PF07992">
    <property type="entry name" value="Pyr_redox_2"/>
    <property type="match status" value="1"/>
</dbReference>
<dbReference type="SUPFAM" id="SSF52833">
    <property type="entry name" value="Thioredoxin-like"/>
    <property type="match status" value="2"/>
</dbReference>